<dbReference type="InterPro" id="IPR001647">
    <property type="entry name" value="HTH_TetR"/>
</dbReference>
<proteinExistence type="predicted"/>
<dbReference type="RefSeq" id="WP_221030593.1">
    <property type="nucleotide sequence ID" value="NZ_CP139781.1"/>
</dbReference>
<sequence length="209" mass="23783">MRPRDEAKIEVIHAETVRLVAEHGFDGLSMHKLAKAAGVSAATLYIYFKDREDLIEQVGVASMRRLVEASLAGFEPEMSLAEGLRVQWHNRSRYILAHPHELQFLEALRFSRFESAVMDRQQSAFREVMRPFLHGAVARGELQPMEPEVFWSLAFAPLYQLLKFHLNKAGFMRRPFRFTETHFEQSLAAVLRALTPPAVSNDGAGKGDF</sequence>
<dbReference type="Proteomes" id="UP000738431">
    <property type="component" value="Chromosome"/>
</dbReference>
<accession>A0ABZ1C4V2</accession>
<reference evidence="4 5" key="2">
    <citation type="submission" date="2023-12" db="EMBL/GenBank/DDBJ databases">
        <title>Description of an unclassified Opitutus bacterium of Verrucomicrobiota.</title>
        <authorList>
            <person name="Zhang D.-F."/>
        </authorList>
    </citation>
    <scope>NUCLEOTIDE SEQUENCE [LARGE SCALE GENOMIC DNA]</scope>
    <source>
        <strain evidence="4 5">WL0086</strain>
    </source>
</reference>
<evidence type="ECO:0000256" key="1">
    <source>
        <dbReference type="ARBA" id="ARBA00023125"/>
    </source>
</evidence>
<evidence type="ECO:0000259" key="3">
    <source>
        <dbReference type="PROSITE" id="PS50977"/>
    </source>
</evidence>
<name>A0ABZ1C4V2_9BACT</name>
<feature type="DNA-binding region" description="H-T-H motif" evidence="2">
    <location>
        <begin position="29"/>
        <end position="48"/>
    </location>
</feature>
<dbReference type="PANTHER" id="PTHR30055">
    <property type="entry name" value="HTH-TYPE TRANSCRIPTIONAL REGULATOR RUTR"/>
    <property type="match status" value="1"/>
</dbReference>
<dbReference type="PRINTS" id="PR00455">
    <property type="entry name" value="HTHTETR"/>
</dbReference>
<dbReference type="EMBL" id="CP139781">
    <property type="protein sequence ID" value="WRQ86756.1"/>
    <property type="molecule type" value="Genomic_DNA"/>
</dbReference>
<organism evidence="4 5">
    <name type="scientific">Actomonas aquatica</name>
    <dbReference type="NCBI Taxonomy" id="2866162"/>
    <lineage>
        <taxon>Bacteria</taxon>
        <taxon>Pseudomonadati</taxon>
        <taxon>Verrucomicrobiota</taxon>
        <taxon>Opitutia</taxon>
        <taxon>Opitutales</taxon>
        <taxon>Opitutaceae</taxon>
        <taxon>Actomonas</taxon>
    </lineage>
</organism>
<evidence type="ECO:0000313" key="4">
    <source>
        <dbReference type="EMBL" id="WRQ86756.1"/>
    </source>
</evidence>
<dbReference type="InterPro" id="IPR050109">
    <property type="entry name" value="HTH-type_TetR-like_transc_reg"/>
</dbReference>
<gene>
    <name evidence="4" type="ORF">K1X11_018240</name>
</gene>
<evidence type="ECO:0000256" key="2">
    <source>
        <dbReference type="PROSITE-ProRule" id="PRU00335"/>
    </source>
</evidence>
<protein>
    <submittedName>
        <fullName evidence="4">TetR/AcrR family transcriptional regulator</fullName>
    </submittedName>
</protein>
<dbReference type="PROSITE" id="PS50977">
    <property type="entry name" value="HTH_TETR_2"/>
    <property type="match status" value="1"/>
</dbReference>
<dbReference type="SUPFAM" id="SSF48498">
    <property type="entry name" value="Tetracyclin repressor-like, C-terminal domain"/>
    <property type="match status" value="1"/>
</dbReference>
<dbReference type="Gene3D" id="1.10.357.10">
    <property type="entry name" value="Tetracycline Repressor, domain 2"/>
    <property type="match status" value="1"/>
</dbReference>
<evidence type="ECO:0000313" key="5">
    <source>
        <dbReference type="Proteomes" id="UP000738431"/>
    </source>
</evidence>
<keyword evidence="5" id="KW-1185">Reference proteome</keyword>
<dbReference type="InterPro" id="IPR036271">
    <property type="entry name" value="Tet_transcr_reg_TetR-rel_C_sf"/>
</dbReference>
<dbReference type="Pfam" id="PF00440">
    <property type="entry name" value="TetR_N"/>
    <property type="match status" value="1"/>
</dbReference>
<dbReference type="InterPro" id="IPR009057">
    <property type="entry name" value="Homeodomain-like_sf"/>
</dbReference>
<reference evidence="4 5" key="1">
    <citation type="submission" date="2021-08" db="EMBL/GenBank/DDBJ databases">
        <authorList>
            <person name="Zhang D."/>
            <person name="Zhang A."/>
            <person name="Wang L."/>
        </authorList>
    </citation>
    <scope>NUCLEOTIDE SEQUENCE [LARGE SCALE GENOMIC DNA]</scope>
    <source>
        <strain evidence="4 5">WL0086</strain>
    </source>
</reference>
<keyword evidence="1 2" id="KW-0238">DNA-binding</keyword>
<feature type="domain" description="HTH tetR-type" evidence="3">
    <location>
        <begin position="6"/>
        <end position="66"/>
    </location>
</feature>
<dbReference type="PANTHER" id="PTHR30055:SF207">
    <property type="entry name" value="HTH-TYPE TRANSCRIPTIONAL REPRESSOR FATR"/>
    <property type="match status" value="1"/>
</dbReference>
<dbReference type="SUPFAM" id="SSF46689">
    <property type="entry name" value="Homeodomain-like"/>
    <property type="match status" value="1"/>
</dbReference>